<evidence type="ECO:0000313" key="2">
    <source>
        <dbReference type="EMBL" id="AWI08586.1"/>
    </source>
</evidence>
<dbReference type="Pfam" id="PF07642">
    <property type="entry name" value="BBP2"/>
    <property type="match status" value="1"/>
</dbReference>
<dbReference type="RefSeq" id="WP_108824394.1">
    <property type="nucleotide sequence ID" value="NZ_CP023004.1"/>
</dbReference>
<dbReference type="InterPro" id="IPR011486">
    <property type="entry name" value="BBP2"/>
</dbReference>
<evidence type="ECO:0000313" key="3">
    <source>
        <dbReference type="Proteomes" id="UP000244896"/>
    </source>
</evidence>
<dbReference type="SUPFAM" id="SSF56935">
    <property type="entry name" value="Porins"/>
    <property type="match status" value="1"/>
</dbReference>
<reference evidence="2 3" key="1">
    <citation type="journal article" date="2018" name="Syst. Appl. Microbiol.">
        <title>Ereboglobus luteus gen. nov. sp. nov. from cockroach guts, and new insights into the oxygen relationship of the genera Opitutus and Didymococcus (Verrucomicrobia: Opitutaceae).</title>
        <authorList>
            <person name="Tegtmeier D."/>
            <person name="Belitz A."/>
            <person name="Radek R."/>
            <person name="Heimerl T."/>
            <person name="Brune A."/>
        </authorList>
    </citation>
    <scope>NUCLEOTIDE SEQUENCE [LARGE SCALE GENOMIC DNA]</scope>
    <source>
        <strain evidence="2 3">Ho45</strain>
    </source>
</reference>
<dbReference type="KEGG" id="elut:CKA38_04340"/>
<keyword evidence="3" id="KW-1185">Reference proteome</keyword>
<dbReference type="OrthoDB" id="193289at2"/>
<evidence type="ECO:0008006" key="4">
    <source>
        <dbReference type="Google" id="ProtNLM"/>
    </source>
</evidence>
<dbReference type="EMBL" id="CP023004">
    <property type="protein sequence ID" value="AWI08586.1"/>
    <property type="molecule type" value="Genomic_DNA"/>
</dbReference>
<dbReference type="Proteomes" id="UP000244896">
    <property type="component" value="Chromosome"/>
</dbReference>
<feature type="chain" id="PRO_5016155337" description="Porin" evidence="1">
    <location>
        <begin position="24"/>
        <end position="347"/>
    </location>
</feature>
<sequence length="347" mass="38257">MNKNIIKVAGLALAAAFALSARADVAIHQNVSVYGYAAGSVQYSKPDKGNSDTEMDLDAAKIGLAFNFAPVTAKISVYADHGADEINILEANATYDIGNGFSLTGGRFQSWIGYEAFDIPNCNFITYGTDMLGWIIPNFHEGIRFDYALDKMSFGVAVVNSVYNIEDKYRGDGSLSDGYGVEGHFGYNDGALSIGATLAYQNTRDDREYDYNPILLGDTYIADVWAQYVINNKTTIGAELFYSKSRENSSNNVEDYYGLVMVKQQFTEKFSLAGRFSLGNEEIKSDLLPKKLKLDFWKLSVQPAYAVTQNLSVGAEVSYTKYEKDAKVISGYGKSKWFAGVQAVFKF</sequence>
<name>A0A2U8E1C9_9BACT</name>
<proteinExistence type="predicted"/>
<evidence type="ECO:0000256" key="1">
    <source>
        <dbReference type="SAM" id="SignalP"/>
    </source>
</evidence>
<accession>A0A2U8E1C9</accession>
<feature type="signal peptide" evidence="1">
    <location>
        <begin position="1"/>
        <end position="23"/>
    </location>
</feature>
<organism evidence="2 3">
    <name type="scientific">Ereboglobus luteus</name>
    <dbReference type="NCBI Taxonomy" id="1796921"/>
    <lineage>
        <taxon>Bacteria</taxon>
        <taxon>Pseudomonadati</taxon>
        <taxon>Verrucomicrobiota</taxon>
        <taxon>Opitutia</taxon>
        <taxon>Opitutales</taxon>
        <taxon>Opitutaceae</taxon>
        <taxon>Ereboglobus</taxon>
    </lineage>
</organism>
<keyword evidence="1" id="KW-0732">Signal</keyword>
<protein>
    <recommendedName>
        <fullName evidence="4">Porin</fullName>
    </recommendedName>
</protein>
<gene>
    <name evidence="2" type="ORF">CKA38_04340</name>
</gene>
<dbReference type="AlphaFoldDB" id="A0A2U8E1C9"/>